<dbReference type="PROSITE" id="PS50009">
    <property type="entry name" value="RASGEF_CAT"/>
    <property type="match status" value="1"/>
</dbReference>
<gene>
    <name evidence="8" type="ORF">RRG08_009809</name>
</gene>
<dbReference type="Pfam" id="PF00617">
    <property type="entry name" value="RasGEF"/>
    <property type="match status" value="1"/>
</dbReference>
<dbReference type="Gene3D" id="1.10.840.10">
    <property type="entry name" value="Ras guanine-nucleotide exchange factors catalytic domain"/>
    <property type="match status" value="1"/>
</dbReference>
<dbReference type="PROSITE" id="PS00720">
    <property type="entry name" value="RASGEF"/>
    <property type="match status" value="1"/>
</dbReference>
<dbReference type="SUPFAM" id="SSF48366">
    <property type="entry name" value="Ras GEF"/>
    <property type="match status" value="1"/>
</dbReference>
<evidence type="ECO:0000259" key="6">
    <source>
        <dbReference type="PROSITE" id="PS50010"/>
    </source>
</evidence>
<dbReference type="InterPro" id="IPR036964">
    <property type="entry name" value="RASGEF_cat_dom_sf"/>
</dbReference>
<evidence type="ECO:0000313" key="9">
    <source>
        <dbReference type="Proteomes" id="UP001283361"/>
    </source>
</evidence>
<evidence type="ECO:0000313" key="8">
    <source>
        <dbReference type="EMBL" id="KAK3727588.1"/>
    </source>
</evidence>
<feature type="compositionally biased region" description="Basic and acidic residues" evidence="3">
    <location>
        <begin position="1148"/>
        <end position="1162"/>
    </location>
</feature>
<name>A0AAE0XZK9_9GAST</name>
<dbReference type="GO" id="GO:0005886">
    <property type="term" value="C:plasma membrane"/>
    <property type="evidence" value="ECO:0007669"/>
    <property type="project" value="TreeGrafter"/>
</dbReference>
<dbReference type="Pfam" id="PF22697">
    <property type="entry name" value="SOS1_NGEF_PH"/>
    <property type="match status" value="1"/>
</dbReference>
<dbReference type="Proteomes" id="UP001283361">
    <property type="component" value="Unassembled WGS sequence"/>
</dbReference>
<dbReference type="SUPFAM" id="SSF47113">
    <property type="entry name" value="Histone-fold"/>
    <property type="match status" value="1"/>
</dbReference>
<dbReference type="InterPro" id="IPR000219">
    <property type="entry name" value="DH_dom"/>
</dbReference>
<dbReference type="GO" id="GO:0046982">
    <property type="term" value="F:protein heterodimerization activity"/>
    <property type="evidence" value="ECO:0007669"/>
    <property type="project" value="InterPro"/>
</dbReference>
<dbReference type="AlphaFoldDB" id="A0AAE0XZK9"/>
<evidence type="ECO:0000256" key="2">
    <source>
        <dbReference type="PROSITE-ProRule" id="PRU00168"/>
    </source>
</evidence>
<dbReference type="CDD" id="cd06224">
    <property type="entry name" value="REM"/>
    <property type="match status" value="1"/>
</dbReference>
<dbReference type="InterPro" id="IPR009072">
    <property type="entry name" value="Histone-fold"/>
</dbReference>
<feature type="domain" description="Ras-GEF" evidence="5">
    <location>
        <begin position="768"/>
        <end position="1009"/>
    </location>
</feature>
<dbReference type="EMBL" id="JAWDGP010007237">
    <property type="protein sequence ID" value="KAK3727588.1"/>
    <property type="molecule type" value="Genomic_DNA"/>
</dbReference>
<dbReference type="SUPFAM" id="SSF48065">
    <property type="entry name" value="DBL homology domain (DH-domain)"/>
    <property type="match status" value="1"/>
</dbReference>
<dbReference type="PANTHER" id="PTHR23113:SF363">
    <property type="entry name" value="PROTEIN SON OF SEVENLESS"/>
    <property type="match status" value="1"/>
</dbReference>
<dbReference type="Gene3D" id="1.20.900.10">
    <property type="entry name" value="Dbl homology (DH) domain"/>
    <property type="match status" value="1"/>
</dbReference>
<feature type="domain" description="PH" evidence="4">
    <location>
        <begin position="435"/>
        <end position="539"/>
    </location>
</feature>
<protein>
    <recommendedName>
        <fullName evidence="10">Son of sevenless</fullName>
    </recommendedName>
</protein>
<feature type="compositionally biased region" description="Pro residues" evidence="3">
    <location>
        <begin position="1103"/>
        <end position="1125"/>
    </location>
</feature>
<dbReference type="SUPFAM" id="SSF50729">
    <property type="entry name" value="PH domain-like"/>
    <property type="match status" value="1"/>
</dbReference>
<dbReference type="InterPro" id="IPR035899">
    <property type="entry name" value="DBL_dom_sf"/>
</dbReference>
<dbReference type="InterPro" id="IPR000651">
    <property type="entry name" value="Ras-like_Gua-exchang_fac_N"/>
</dbReference>
<dbReference type="SMART" id="SM00229">
    <property type="entry name" value="RasGEFN"/>
    <property type="match status" value="1"/>
</dbReference>
<dbReference type="InterPro" id="IPR001849">
    <property type="entry name" value="PH_domain"/>
</dbReference>
<accession>A0AAE0XZK9</accession>
<evidence type="ECO:0000259" key="5">
    <source>
        <dbReference type="PROSITE" id="PS50009"/>
    </source>
</evidence>
<dbReference type="PROSITE" id="PS50003">
    <property type="entry name" value="PH_DOMAIN"/>
    <property type="match status" value="1"/>
</dbReference>
<feature type="compositionally biased region" description="Polar residues" evidence="3">
    <location>
        <begin position="1060"/>
        <end position="1084"/>
    </location>
</feature>
<dbReference type="GO" id="GO:0007265">
    <property type="term" value="P:Ras protein signal transduction"/>
    <property type="evidence" value="ECO:0007669"/>
    <property type="project" value="TreeGrafter"/>
</dbReference>
<sequence>MFPSFSSGDNSSHTLSQEKSSKWAGVFKKALIEVQKQVHDLLTSRDDALDYIETLMVRLLITLCSAQPHSIEDVDERISKTFPDPIDKWAIRDAQGAVKDGKKNSILLPVDKIQPLLKDELGFRVDYSLALYIVAVLEYIAADILKISGIYVKNIRHSEITAQDIRVAICADQVLYDMFFQEEDMSVVVEDEPVRMEKMTYEEIVKAIIVDETQYLRDLNMIIRVFRAPFVELFPRSKDPDVIFSNVLDIYDFTAKLLSSVEDQVEMAQDEVPLVGTCFTDLTETEEFGVYERYVEDMMAPLGKGRLNALLMRGDVTECLKRAGNGFQEAFKYVLPKLLMGPVYHCLQYFEMIKALINASPSEEDKKCLEQAAALLQCLKARVEKALGNIPKRKNWDLSLRMHAQTRSVTVQKMTEIQKSIEGWDGKDMYQMCSEFIMEGPLTVIRKTNAERYCYLFDGMILLCKPNPRRNSATGPISEYKLKEKFFIRKVEVVDTEDTNDVTNAFELHPREQNMYIILQAKSLDEKTNWMAALVSLQTRSMLERSLDSKLREEEKNHPLVPPPADEYVFAVEDSDENIIFEENQESQYESPLIKGGQLFKLVERLTYHMYADPRFLRTFLLTYRSFCSPRELLELLIKRFEIPEPTLNPQAMGDEMAALKFREDLKRFRNKYVKPVQFRVVNVFRHWVDYHPYDFERDLELLERLKEFLSSIKGKAMRKMADILSKGIQRKLECSNTEREFTHQYEPPRIEWHIARKFEDFNLMTLHPIEIARQVTLLEFDLYRAIKPSELVGMPWMKKDKQQTAPNLLKMIHFSTNFTYWLELFIVETPNLEERVAVMSRIIEVMLVFQELNNFNGVLEINGALKSASVYRLEHTKKELPTKYQKALEDASELNNDHFKKYIEKLRSINPPCVPFLGMYLTNILKTEEGNPDFVANAPEGIINFSKRRKVAEITGEIQQFQNQPYCLQPEQSVREYFAALDPLKQKNLTEKELEDYLYKKSLEIEPRDGKAQRNQKVFLNYSLKSPGIKPSSQRHGSSTKSNTIPPLPKMSEEDDSPHSTPTSPNKPQSPMTMASSVNSVFANSPEPSSSPSQISVMHFPSSPPHSEPPEQPEMRRTPPPLPPRRGNSTVMSEAIAAVPPTPPPRVDSDRPPPVPPRRDSMPSSALARSHSMSHPRSAAILPSSSGGVPAQAFFPGGSSTLPRHGFERHSSERNFVSGPPPVVDFNSNEDYGDRPVLPPRTYLAHLSHLRNQTS</sequence>
<dbReference type="InterPro" id="IPR011993">
    <property type="entry name" value="PH-like_dom_sf"/>
</dbReference>
<reference evidence="8" key="1">
    <citation type="journal article" date="2023" name="G3 (Bethesda)">
        <title>A reference genome for the long-term kleptoplast-retaining sea slug Elysia crispata morphotype clarki.</title>
        <authorList>
            <person name="Eastman K.E."/>
            <person name="Pendleton A.L."/>
            <person name="Shaikh M.A."/>
            <person name="Suttiyut T."/>
            <person name="Ogas R."/>
            <person name="Tomko P."/>
            <person name="Gavelis G."/>
            <person name="Widhalm J.R."/>
            <person name="Wisecaver J.H."/>
        </authorList>
    </citation>
    <scope>NUCLEOTIDE SEQUENCE</scope>
    <source>
        <strain evidence="8">ECLA1</strain>
    </source>
</reference>
<dbReference type="PANTHER" id="PTHR23113">
    <property type="entry name" value="GUANINE NUCLEOTIDE EXCHANGE FACTOR"/>
    <property type="match status" value="1"/>
</dbReference>
<keyword evidence="1 2" id="KW-0344">Guanine-nucleotide releasing factor</keyword>
<dbReference type="InterPro" id="IPR008937">
    <property type="entry name" value="Ras-like_GEF"/>
</dbReference>
<feature type="domain" description="N-terminal Ras-GEF" evidence="7">
    <location>
        <begin position="590"/>
        <end position="733"/>
    </location>
</feature>
<feature type="region of interest" description="Disordered" evidence="3">
    <location>
        <begin position="1025"/>
        <end position="1238"/>
    </location>
</feature>
<evidence type="ECO:0000256" key="3">
    <source>
        <dbReference type="SAM" id="MobiDB-lite"/>
    </source>
</evidence>
<dbReference type="InterPro" id="IPR023578">
    <property type="entry name" value="Ras_GEF_dom_sf"/>
</dbReference>
<evidence type="ECO:0000259" key="4">
    <source>
        <dbReference type="PROSITE" id="PS50003"/>
    </source>
</evidence>
<evidence type="ECO:0000256" key="1">
    <source>
        <dbReference type="ARBA" id="ARBA00022658"/>
    </source>
</evidence>
<evidence type="ECO:0008006" key="10">
    <source>
        <dbReference type="Google" id="ProtNLM"/>
    </source>
</evidence>
<dbReference type="InterPro" id="IPR055251">
    <property type="entry name" value="SOS1_NGEF_PH"/>
</dbReference>
<dbReference type="CDD" id="cd22915">
    <property type="entry name" value="HFD_SOS1_rpt2"/>
    <property type="match status" value="1"/>
</dbReference>
<dbReference type="InterPro" id="IPR019804">
    <property type="entry name" value="Ras_G-nucl-exch_fac_CS"/>
</dbReference>
<dbReference type="PROSITE" id="PS50212">
    <property type="entry name" value="RASGEF_NTER"/>
    <property type="match status" value="1"/>
</dbReference>
<dbReference type="PROSITE" id="PS50010">
    <property type="entry name" value="DH_2"/>
    <property type="match status" value="1"/>
</dbReference>
<dbReference type="InterPro" id="IPR001895">
    <property type="entry name" value="RASGEF_cat_dom"/>
</dbReference>
<dbReference type="SMART" id="SM00147">
    <property type="entry name" value="RasGEF"/>
    <property type="match status" value="1"/>
</dbReference>
<dbReference type="CDD" id="cd22914">
    <property type="entry name" value="HFD_SOS1_rpt1"/>
    <property type="match status" value="1"/>
</dbReference>
<dbReference type="Gene3D" id="1.20.870.10">
    <property type="entry name" value="Son of sevenless (SoS) protein Chain: S domain 1"/>
    <property type="match status" value="1"/>
</dbReference>
<dbReference type="Gene3D" id="1.10.20.10">
    <property type="entry name" value="Histone, subunit A"/>
    <property type="match status" value="1"/>
</dbReference>
<keyword evidence="9" id="KW-1185">Reference proteome</keyword>
<evidence type="ECO:0000259" key="7">
    <source>
        <dbReference type="PROSITE" id="PS50212"/>
    </source>
</evidence>
<dbReference type="CDD" id="cd00155">
    <property type="entry name" value="RasGEF"/>
    <property type="match status" value="1"/>
</dbReference>
<comment type="caution">
    <text evidence="8">The sequence shown here is derived from an EMBL/GenBank/DDBJ whole genome shotgun (WGS) entry which is preliminary data.</text>
</comment>
<proteinExistence type="predicted"/>
<dbReference type="Pfam" id="PF00618">
    <property type="entry name" value="RasGEF_N"/>
    <property type="match status" value="1"/>
</dbReference>
<dbReference type="Gene3D" id="2.30.29.30">
    <property type="entry name" value="Pleckstrin-homology domain (PH domain)/Phosphotyrosine-binding domain (PTB)"/>
    <property type="match status" value="1"/>
</dbReference>
<feature type="compositionally biased region" description="Polar residues" evidence="3">
    <location>
        <begin position="1032"/>
        <end position="1046"/>
    </location>
</feature>
<dbReference type="Gene3D" id="6.10.250.3060">
    <property type="match status" value="1"/>
</dbReference>
<dbReference type="SMART" id="SM00325">
    <property type="entry name" value="RhoGEF"/>
    <property type="match status" value="1"/>
</dbReference>
<dbReference type="GO" id="GO:0005085">
    <property type="term" value="F:guanyl-nucleotide exchange factor activity"/>
    <property type="evidence" value="ECO:0007669"/>
    <property type="project" value="UniProtKB-KW"/>
</dbReference>
<feature type="domain" description="DH" evidence="6">
    <location>
        <begin position="200"/>
        <end position="386"/>
    </location>
</feature>
<dbReference type="Pfam" id="PF00621">
    <property type="entry name" value="RhoGEF"/>
    <property type="match status" value="1"/>
</dbReference>
<organism evidence="8 9">
    <name type="scientific">Elysia crispata</name>
    <name type="common">lettuce slug</name>
    <dbReference type="NCBI Taxonomy" id="231223"/>
    <lineage>
        <taxon>Eukaryota</taxon>
        <taxon>Metazoa</taxon>
        <taxon>Spiralia</taxon>
        <taxon>Lophotrochozoa</taxon>
        <taxon>Mollusca</taxon>
        <taxon>Gastropoda</taxon>
        <taxon>Heterobranchia</taxon>
        <taxon>Euthyneura</taxon>
        <taxon>Panpulmonata</taxon>
        <taxon>Sacoglossa</taxon>
        <taxon>Placobranchoidea</taxon>
        <taxon>Plakobranchidae</taxon>
        <taxon>Elysia</taxon>
    </lineage>
</organism>
<dbReference type="SMART" id="SM00233">
    <property type="entry name" value="PH"/>
    <property type="match status" value="1"/>
</dbReference>